<reference evidence="2" key="1">
    <citation type="submission" date="2020-04" db="EMBL/GenBank/DDBJ databases">
        <authorList>
            <person name="Alioto T."/>
            <person name="Alioto T."/>
            <person name="Gomez Garrido J."/>
        </authorList>
    </citation>
    <scope>NUCLEOTIDE SEQUENCE</scope>
    <source>
        <strain evidence="2">A484AB</strain>
    </source>
</reference>
<organism evidence="2 3">
    <name type="scientific">Paramuricea clavata</name>
    <name type="common">Red gorgonian</name>
    <name type="synonym">Violescent sea-whip</name>
    <dbReference type="NCBI Taxonomy" id="317549"/>
    <lineage>
        <taxon>Eukaryota</taxon>
        <taxon>Metazoa</taxon>
        <taxon>Cnidaria</taxon>
        <taxon>Anthozoa</taxon>
        <taxon>Octocorallia</taxon>
        <taxon>Malacalcyonacea</taxon>
        <taxon>Plexauridae</taxon>
        <taxon>Paramuricea</taxon>
    </lineage>
</organism>
<dbReference type="AlphaFoldDB" id="A0A6S7K0H3"/>
<dbReference type="Proteomes" id="UP001152795">
    <property type="component" value="Unassembled WGS sequence"/>
</dbReference>
<dbReference type="OrthoDB" id="5989769at2759"/>
<evidence type="ECO:0000256" key="1">
    <source>
        <dbReference type="SAM" id="MobiDB-lite"/>
    </source>
</evidence>
<name>A0A6S7K0H3_PARCT</name>
<feature type="region of interest" description="Disordered" evidence="1">
    <location>
        <begin position="27"/>
        <end position="61"/>
    </location>
</feature>
<protein>
    <submittedName>
        <fullName evidence="2">Uncharacterized protein</fullName>
    </submittedName>
</protein>
<dbReference type="EMBL" id="CACRXK020011751">
    <property type="protein sequence ID" value="CAB4021992.1"/>
    <property type="molecule type" value="Genomic_DNA"/>
</dbReference>
<accession>A0A6S7K0H3</accession>
<comment type="caution">
    <text evidence="2">The sequence shown here is derived from an EMBL/GenBank/DDBJ whole genome shotgun (WGS) entry which is preliminary data.</text>
</comment>
<gene>
    <name evidence="2" type="ORF">PACLA_8A023784</name>
</gene>
<feature type="compositionally biased region" description="Basic and acidic residues" evidence="1">
    <location>
        <begin position="27"/>
        <end position="51"/>
    </location>
</feature>
<proteinExistence type="predicted"/>
<feature type="non-terminal residue" evidence="2">
    <location>
        <position position="183"/>
    </location>
</feature>
<evidence type="ECO:0000313" key="3">
    <source>
        <dbReference type="Proteomes" id="UP001152795"/>
    </source>
</evidence>
<evidence type="ECO:0000313" key="2">
    <source>
        <dbReference type="EMBL" id="CAB4021992.1"/>
    </source>
</evidence>
<sequence length="183" mass="21641">MCPAELMFRKKLRTKLPELRENVNLDEEMRDKDREKKEKMKGYAEKRRNAKESNLSEGDKVLLRQQRTNKWTTAFEIQPYQVIDKHGNSVLVESPQGVQYKRNSTHVKAFQEKENGPEEIEMSATVPEIPPRREKHRLQGKHHRKVIVMDECQVETLTKQQKLCQSNPQDLCVPDMRQKDMEI</sequence>
<keyword evidence="3" id="KW-1185">Reference proteome</keyword>